<proteinExistence type="predicted"/>
<organism evidence="1 2">
    <name type="scientific">Elysia crispata</name>
    <name type="common">lettuce slug</name>
    <dbReference type="NCBI Taxonomy" id="231223"/>
    <lineage>
        <taxon>Eukaryota</taxon>
        <taxon>Metazoa</taxon>
        <taxon>Spiralia</taxon>
        <taxon>Lophotrochozoa</taxon>
        <taxon>Mollusca</taxon>
        <taxon>Gastropoda</taxon>
        <taxon>Heterobranchia</taxon>
        <taxon>Euthyneura</taxon>
        <taxon>Panpulmonata</taxon>
        <taxon>Sacoglossa</taxon>
        <taxon>Placobranchoidea</taxon>
        <taxon>Plakobranchidae</taxon>
        <taxon>Elysia</taxon>
    </lineage>
</organism>
<reference evidence="1" key="1">
    <citation type="journal article" date="2023" name="G3 (Bethesda)">
        <title>A reference genome for the long-term kleptoplast-retaining sea slug Elysia crispata morphotype clarki.</title>
        <authorList>
            <person name="Eastman K.E."/>
            <person name="Pendleton A.L."/>
            <person name="Shaikh M.A."/>
            <person name="Suttiyut T."/>
            <person name="Ogas R."/>
            <person name="Tomko P."/>
            <person name="Gavelis G."/>
            <person name="Widhalm J.R."/>
            <person name="Wisecaver J.H."/>
        </authorList>
    </citation>
    <scope>NUCLEOTIDE SEQUENCE</scope>
    <source>
        <strain evidence="1">ECLA1</strain>
    </source>
</reference>
<evidence type="ECO:0000313" key="1">
    <source>
        <dbReference type="EMBL" id="KAK3803862.1"/>
    </source>
</evidence>
<accession>A0AAE1BEX4</accession>
<evidence type="ECO:0000313" key="2">
    <source>
        <dbReference type="Proteomes" id="UP001283361"/>
    </source>
</evidence>
<protein>
    <submittedName>
        <fullName evidence="1">Uncharacterized protein</fullName>
    </submittedName>
</protein>
<dbReference type="AlphaFoldDB" id="A0AAE1BEX4"/>
<name>A0AAE1BEX4_9GAST</name>
<sequence>MLEPIKVSGAAVSVCPQHDYMRTECEYTWTRPISNSDDAHGMPVLIGRVNGKKSIVLQGIERSETTRIVKI</sequence>
<comment type="caution">
    <text evidence="1">The sequence shown here is derived from an EMBL/GenBank/DDBJ whole genome shotgun (WGS) entry which is preliminary data.</text>
</comment>
<dbReference type="Proteomes" id="UP001283361">
    <property type="component" value="Unassembled WGS sequence"/>
</dbReference>
<dbReference type="EMBL" id="JAWDGP010000082">
    <property type="protein sequence ID" value="KAK3803862.1"/>
    <property type="molecule type" value="Genomic_DNA"/>
</dbReference>
<gene>
    <name evidence="1" type="ORF">RRG08_029454</name>
</gene>
<keyword evidence="2" id="KW-1185">Reference proteome</keyword>